<dbReference type="EMBL" id="GGEC01077724">
    <property type="protein sequence ID" value="MBX58208.1"/>
    <property type="molecule type" value="Transcribed_RNA"/>
</dbReference>
<evidence type="ECO:0000313" key="1">
    <source>
        <dbReference type="EMBL" id="MBX58208.1"/>
    </source>
</evidence>
<organism evidence="1">
    <name type="scientific">Rhizophora mucronata</name>
    <name type="common">Asiatic mangrove</name>
    <dbReference type="NCBI Taxonomy" id="61149"/>
    <lineage>
        <taxon>Eukaryota</taxon>
        <taxon>Viridiplantae</taxon>
        <taxon>Streptophyta</taxon>
        <taxon>Embryophyta</taxon>
        <taxon>Tracheophyta</taxon>
        <taxon>Spermatophyta</taxon>
        <taxon>Magnoliopsida</taxon>
        <taxon>eudicotyledons</taxon>
        <taxon>Gunneridae</taxon>
        <taxon>Pentapetalae</taxon>
        <taxon>rosids</taxon>
        <taxon>fabids</taxon>
        <taxon>Malpighiales</taxon>
        <taxon>Rhizophoraceae</taxon>
        <taxon>Rhizophora</taxon>
    </lineage>
</organism>
<sequence>MGYQQNTQRTKLFLVCPTLNHKAMNTHQIQCNKESKFRAKLD</sequence>
<protein>
    <submittedName>
        <fullName evidence="1">Uncharacterized protein</fullName>
    </submittedName>
</protein>
<proteinExistence type="predicted"/>
<name>A0A2P2PTX4_RHIMU</name>
<accession>A0A2P2PTX4</accession>
<dbReference type="AlphaFoldDB" id="A0A2P2PTX4"/>
<reference evidence="1" key="1">
    <citation type="submission" date="2018-02" db="EMBL/GenBank/DDBJ databases">
        <title>Rhizophora mucronata_Transcriptome.</title>
        <authorList>
            <person name="Meera S.P."/>
            <person name="Sreeshan A."/>
            <person name="Augustine A."/>
        </authorList>
    </citation>
    <scope>NUCLEOTIDE SEQUENCE</scope>
    <source>
        <tissue evidence="1">Leaf</tissue>
    </source>
</reference>